<dbReference type="KEGG" id="faf:OE104_12560"/>
<evidence type="ECO:0000313" key="2">
    <source>
        <dbReference type="Proteomes" id="UP001164718"/>
    </source>
</evidence>
<dbReference type="PANTHER" id="PTHR37804:SF1">
    <property type="entry name" value="CDAA REGULATORY PROTEIN CDAR"/>
    <property type="match status" value="1"/>
</dbReference>
<reference evidence="1" key="1">
    <citation type="submission" date="2022-09" db="EMBL/GenBank/DDBJ databases">
        <title>Complete Genomes of Fervidibacillus albus and Fervidibacillus halotolerans isolated from tidal flat sediments.</title>
        <authorList>
            <person name="Kwon K.K."/>
            <person name="Yang S.-H."/>
            <person name="Park M.J."/>
            <person name="Oh H.-M."/>
        </authorList>
    </citation>
    <scope>NUCLEOTIDE SEQUENCE</scope>
    <source>
        <strain evidence="1">MEBiC13591</strain>
    </source>
</reference>
<evidence type="ECO:0000313" key="1">
    <source>
        <dbReference type="EMBL" id="WAA09382.1"/>
    </source>
</evidence>
<dbReference type="EMBL" id="CP106878">
    <property type="protein sequence ID" value="WAA09382.1"/>
    <property type="molecule type" value="Genomic_DNA"/>
</dbReference>
<name>A0A9E8LTS4_9BACI</name>
<sequence length="411" mass="45765">MDKFFERLMESKWFVRLLALTLALLLYATAYIDNQSANLTFSSNTHSETIEDVPVEVYYDEENFVVTGVPVTVDVYITGNYSIVQSTKNLRDFIVYLDLTEAKIGSQRVEFEIRDISDKLQVRIEPSSVIVNVQEKVTKEFSVSVEFNTGLLEEGYITEDPIVEPSTVNVTGGKDVIEQISYVKAIIETDETIDETFTNTARITVLDQNLNKLDVSVEPEQVEVTVPVISPKKTVPVVIKQEGSPKEGIYIKSIEPVLEEIVIFGKKSVIEEIEQVEVPVDISDIEENTELSVPVSLAEGVQGATPETIVVNIEVDKEVAKELDGIPINVNGLDENLESEFISPSDGQVVLTITGPSETIDLLTEDDFDVYIDVDGLDLGEHEVNINVNAPDDTNWELNVDTVQIRITEKT</sequence>
<organism evidence="1 2">
    <name type="scientific">Fervidibacillus albus</name>
    <dbReference type="NCBI Taxonomy" id="2980026"/>
    <lineage>
        <taxon>Bacteria</taxon>
        <taxon>Bacillati</taxon>
        <taxon>Bacillota</taxon>
        <taxon>Bacilli</taxon>
        <taxon>Bacillales</taxon>
        <taxon>Bacillaceae</taxon>
        <taxon>Fervidibacillus</taxon>
    </lineage>
</organism>
<dbReference type="RefSeq" id="WP_275417164.1">
    <property type="nucleotide sequence ID" value="NZ_CP106878.1"/>
</dbReference>
<proteinExistence type="predicted"/>
<accession>A0A9E8LTS4</accession>
<dbReference type="InterPro" id="IPR053154">
    <property type="entry name" value="c-di-AMP_regulator"/>
</dbReference>
<dbReference type="Gene3D" id="2.170.120.40">
    <property type="entry name" value="YbbR-like domain"/>
    <property type="match status" value="2"/>
</dbReference>
<dbReference type="InterPro" id="IPR012505">
    <property type="entry name" value="YbbR"/>
</dbReference>
<dbReference type="Proteomes" id="UP001164718">
    <property type="component" value="Chromosome"/>
</dbReference>
<protein>
    <submittedName>
        <fullName evidence="1">CdaR family protein</fullName>
    </submittedName>
</protein>
<dbReference type="PANTHER" id="PTHR37804">
    <property type="entry name" value="CDAA REGULATORY PROTEIN CDAR"/>
    <property type="match status" value="1"/>
</dbReference>
<dbReference type="AlphaFoldDB" id="A0A9E8LTS4"/>
<dbReference type="Pfam" id="PF07949">
    <property type="entry name" value="YbbR"/>
    <property type="match status" value="4"/>
</dbReference>
<gene>
    <name evidence="1" type="ORF">OE104_12560</name>
</gene>
<keyword evidence="2" id="KW-1185">Reference proteome</keyword>
<dbReference type="Gene3D" id="2.170.120.30">
    <property type="match status" value="2"/>
</dbReference>